<dbReference type="Pfam" id="PF01553">
    <property type="entry name" value="Acyltransferase"/>
    <property type="match status" value="1"/>
</dbReference>
<protein>
    <submittedName>
        <fullName evidence="4">1-acyl-sn-glycerol-3-phosphate acyltransferase</fullName>
    </submittedName>
</protein>
<organism evidence="4 5">
    <name type="scientific">candidate division TA06 bacterium</name>
    <dbReference type="NCBI Taxonomy" id="2250710"/>
    <lineage>
        <taxon>Bacteria</taxon>
        <taxon>Bacteria division TA06</taxon>
    </lineage>
</organism>
<feature type="domain" description="Phospholipid/glycerol acyltransferase" evidence="3">
    <location>
        <begin position="35"/>
        <end position="150"/>
    </location>
</feature>
<dbReference type="GO" id="GO:0003841">
    <property type="term" value="F:1-acylglycerol-3-phosphate O-acyltransferase activity"/>
    <property type="evidence" value="ECO:0007669"/>
    <property type="project" value="TreeGrafter"/>
</dbReference>
<name>A0A660S8Y5_UNCT6</name>
<dbReference type="CDD" id="cd07989">
    <property type="entry name" value="LPLAT_AGPAT-like"/>
    <property type="match status" value="1"/>
</dbReference>
<keyword evidence="2 4" id="KW-0012">Acyltransferase</keyword>
<dbReference type="PANTHER" id="PTHR10434:SF11">
    <property type="entry name" value="1-ACYL-SN-GLYCEROL-3-PHOSPHATE ACYLTRANSFERASE"/>
    <property type="match status" value="1"/>
</dbReference>
<gene>
    <name evidence="4" type="ORF">DRP44_03615</name>
</gene>
<reference evidence="4 5" key="1">
    <citation type="submission" date="2018-06" db="EMBL/GenBank/DDBJ databases">
        <title>Extensive metabolic versatility and redundancy in microbially diverse, dynamic hydrothermal sediments.</title>
        <authorList>
            <person name="Dombrowski N."/>
            <person name="Teske A."/>
            <person name="Baker B.J."/>
        </authorList>
    </citation>
    <scope>NUCLEOTIDE SEQUENCE [LARGE SCALE GENOMIC DNA]</scope>
    <source>
        <strain evidence="4">B35_G9</strain>
    </source>
</reference>
<evidence type="ECO:0000256" key="2">
    <source>
        <dbReference type="ARBA" id="ARBA00023315"/>
    </source>
</evidence>
<comment type="caution">
    <text evidence="4">The sequence shown here is derived from an EMBL/GenBank/DDBJ whole genome shotgun (WGS) entry which is preliminary data.</text>
</comment>
<dbReference type="GO" id="GO:0006654">
    <property type="term" value="P:phosphatidic acid biosynthetic process"/>
    <property type="evidence" value="ECO:0007669"/>
    <property type="project" value="TreeGrafter"/>
</dbReference>
<dbReference type="InterPro" id="IPR002123">
    <property type="entry name" value="Plipid/glycerol_acylTrfase"/>
</dbReference>
<dbReference type="Proteomes" id="UP000282321">
    <property type="component" value="Unassembled WGS sequence"/>
</dbReference>
<evidence type="ECO:0000256" key="1">
    <source>
        <dbReference type="ARBA" id="ARBA00022679"/>
    </source>
</evidence>
<dbReference type="SUPFAM" id="SSF69593">
    <property type="entry name" value="Glycerol-3-phosphate (1)-acyltransferase"/>
    <property type="match status" value="1"/>
</dbReference>
<dbReference type="AlphaFoldDB" id="A0A660S8Y5"/>
<evidence type="ECO:0000313" key="4">
    <source>
        <dbReference type="EMBL" id="RKX66653.1"/>
    </source>
</evidence>
<dbReference type="PANTHER" id="PTHR10434">
    <property type="entry name" value="1-ACYL-SN-GLYCEROL-3-PHOSPHATE ACYLTRANSFERASE"/>
    <property type="match status" value="1"/>
</dbReference>
<dbReference type="SMART" id="SM00563">
    <property type="entry name" value="PlsC"/>
    <property type="match status" value="1"/>
</dbReference>
<keyword evidence="1 4" id="KW-0808">Transferase</keyword>
<evidence type="ECO:0000313" key="5">
    <source>
        <dbReference type="Proteomes" id="UP000282321"/>
    </source>
</evidence>
<dbReference type="EMBL" id="QNBC01000036">
    <property type="protein sequence ID" value="RKX66653.1"/>
    <property type="molecule type" value="Genomic_DNA"/>
</dbReference>
<sequence>MKASFKFAIKVLGAFLYHICRMKVYGRENLPKPPFILAPNHISNYDPPVVGVALKKYEIYFLAKEELFLSNRAFAYIIEKVNAIRLRRGGIDLDAMRIAIEKLKKGYPLVVFPEGTRNKTDRLLLPGKAGVAFLMMKANVPIVPTLIIGTNRGLMSAIIGRSELSVTFGKPIYPDVWEGMKPKKAREHLAKLIMDKIRELYEERNKSS</sequence>
<evidence type="ECO:0000259" key="3">
    <source>
        <dbReference type="SMART" id="SM00563"/>
    </source>
</evidence>
<proteinExistence type="predicted"/>
<accession>A0A660S8Y5</accession>